<proteinExistence type="predicted"/>
<sequence length="271" mass="29410">MKELGGSGRGRGSGSGPGATLVQFGSTGTGSLVPRYCTVLYCAVMKRCDDAMQVGPDDLLQLERLREFAVKMNNLALHLRHRPGNIWSRSQRRLYDGPVQLSDRGSPIIHVNIHCTAHLPASGTGAAFGRPASLRLQCGRGYDYKYGTTTQASGINGLYQWYRWHQWCVGAFDCPSMPGDAPWPARQHFRVELQGEAAVCSEGLPVSKPGSQAPRPQPGIAPPFPFSVSAEKGGYGCIASRLGHHSKNIKLHSACYLLYTNLGDTATLQNR</sequence>
<keyword evidence="2" id="KW-1185">Reference proteome</keyword>
<gene>
    <name evidence="1" type="ORF">HYALB_00003882</name>
</gene>
<evidence type="ECO:0000313" key="2">
    <source>
        <dbReference type="Proteomes" id="UP000701801"/>
    </source>
</evidence>
<accession>A0A9N9QAP1</accession>
<comment type="caution">
    <text evidence="1">The sequence shown here is derived from an EMBL/GenBank/DDBJ whole genome shotgun (WGS) entry which is preliminary data.</text>
</comment>
<dbReference type="Proteomes" id="UP000701801">
    <property type="component" value="Unassembled WGS sequence"/>
</dbReference>
<reference evidence="1" key="1">
    <citation type="submission" date="2021-07" db="EMBL/GenBank/DDBJ databases">
        <authorList>
            <person name="Durling M."/>
        </authorList>
    </citation>
    <scope>NUCLEOTIDE SEQUENCE</scope>
</reference>
<dbReference type="AlphaFoldDB" id="A0A9N9QAP1"/>
<dbReference type="EMBL" id="CAJVRM010000462">
    <property type="protein sequence ID" value="CAG8981284.1"/>
    <property type="molecule type" value="Genomic_DNA"/>
</dbReference>
<organism evidence="1 2">
    <name type="scientific">Hymenoscyphus albidus</name>
    <dbReference type="NCBI Taxonomy" id="595503"/>
    <lineage>
        <taxon>Eukaryota</taxon>
        <taxon>Fungi</taxon>
        <taxon>Dikarya</taxon>
        <taxon>Ascomycota</taxon>
        <taxon>Pezizomycotina</taxon>
        <taxon>Leotiomycetes</taxon>
        <taxon>Helotiales</taxon>
        <taxon>Helotiaceae</taxon>
        <taxon>Hymenoscyphus</taxon>
    </lineage>
</organism>
<evidence type="ECO:0000313" key="1">
    <source>
        <dbReference type="EMBL" id="CAG8981284.1"/>
    </source>
</evidence>
<name>A0A9N9QAP1_9HELO</name>
<protein>
    <submittedName>
        <fullName evidence="1">Uncharacterized protein</fullName>
    </submittedName>
</protein>